<keyword evidence="2" id="KW-1185">Reference proteome</keyword>
<dbReference type="InterPro" id="IPR036322">
    <property type="entry name" value="WD40_repeat_dom_sf"/>
</dbReference>
<dbReference type="PANTHER" id="PTHR45296">
    <property type="entry name" value="TRANSDUCIN/WD40 REPEAT-LIKE SUPERFAMILY PROTEIN"/>
    <property type="match status" value="1"/>
</dbReference>
<accession>A0A9Q5HVJ1</accession>
<dbReference type="AlphaFoldDB" id="A0A9Q5HVJ1"/>
<evidence type="ECO:0000313" key="1">
    <source>
        <dbReference type="EMBL" id="OCB86785.1"/>
    </source>
</evidence>
<sequence>MFYPRKQLRVSLAPLAPTRSISRSVQVDDGSVRLYKPPESKVQKAIRGLGASISSVLFCGRADDEDKLDIWIASGKSVYRFDLRSPESTNKMILTRSDASLAKDVGQDDEDVINQISANHAYLACTTDTGGVYILDTSSSSVEVSKMKTSHESIAWTASFIPDRPSELLTGGYDCALLLHDFKLRTLLARFDITPSPALAPGISSLPPFITALALSSQGAVAAGTADGRVWVGLGGVKSIQSESSRKNKSKVKRSRKWGGLNEEEGFFVKVGESLIAGLQFITPDTLLSCTVSGKLELHRLSSNLSSGSRSRQGDMPPGGLQTICSAQSRCAKVDILTSTTHRLLENQEPEIAATFAIAGLHADKKRGAVELWHLCTCPSNDNSNPVIDTQEEIEKME</sequence>
<dbReference type="EMBL" id="LNZH02000199">
    <property type="protein sequence ID" value="OCB86785.1"/>
    <property type="molecule type" value="Genomic_DNA"/>
</dbReference>
<dbReference type="SUPFAM" id="SSF50978">
    <property type="entry name" value="WD40 repeat-like"/>
    <property type="match status" value="1"/>
</dbReference>
<dbReference type="OrthoDB" id="2161379at2759"/>
<organism evidence="1 2">
    <name type="scientific">Sanghuangporus baumii</name>
    <name type="common">Phellinus baumii</name>
    <dbReference type="NCBI Taxonomy" id="108892"/>
    <lineage>
        <taxon>Eukaryota</taxon>
        <taxon>Fungi</taxon>
        <taxon>Dikarya</taxon>
        <taxon>Basidiomycota</taxon>
        <taxon>Agaricomycotina</taxon>
        <taxon>Agaricomycetes</taxon>
        <taxon>Hymenochaetales</taxon>
        <taxon>Hymenochaetaceae</taxon>
        <taxon>Sanghuangporus</taxon>
    </lineage>
</organism>
<protein>
    <submittedName>
        <fullName evidence="1">WD40 repeat-like protein</fullName>
    </submittedName>
</protein>
<dbReference type="PANTHER" id="PTHR45296:SF1">
    <property type="entry name" value="TRANSDUCIN_WD40 REPEAT-LIKE SUPERFAMILY PROTEIN"/>
    <property type="match status" value="1"/>
</dbReference>
<dbReference type="InterPro" id="IPR015943">
    <property type="entry name" value="WD40/YVTN_repeat-like_dom_sf"/>
</dbReference>
<gene>
    <name evidence="1" type="ORF">A7U60_g6247</name>
</gene>
<dbReference type="Proteomes" id="UP000757232">
    <property type="component" value="Unassembled WGS sequence"/>
</dbReference>
<evidence type="ECO:0000313" key="2">
    <source>
        <dbReference type="Proteomes" id="UP000757232"/>
    </source>
</evidence>
<name>A0A9Q5HVJ1_SANBA</name>
<comment type="caution">
    <text evidence="1">The sequence shown here is derived from an EMBL/GenBank/DDBJ whole genome shotgun (WGS) entry which is preliminary data.</text>
</comment>
<proteinExistence type="predicted"/>
<dbReference type="Gene3D" id="2.130.10.10">
    <property type="entry name" value="YVTN repeat-like/Quinoprotein amine dehydrogenase"/>
    <property type="match status" value="1"/>
</dbReference>
<reference evidence="1" key="1">
    <citation type="submission" date="2016-06" db="EMBL/GenBank/DDBJ databases">
        <title>Draft Genome sequence of the fungus Inonotus baumii.</title>
        <authorList>
            <person name="Zhu H."/>
            <person name="Lin W."/>
        </authorList>
    </citation>
    <scope>NUCLEOTIDE SEQUENCE</scope>
    <source>
        <strain evidence="1">821</strain>
    </source>
</reference>